<feature type="region of interest" description="Disordered" evidence="1">
    <location>
        <begin position="200"/>
        <end position="219"/>
    </location>
</feature>
<evidence type="ECO:0000313" key="3">
    <source>
        <dbReference type="Proteomes" id="UP001174936"/>
    </source>
</evidence>
<reference evidence="2" key="1">
    <citation type="submission" date="2023-06" db="EMBL/GenBank/DDBJ databases">
        <title>Genome-scale phylogeny and comparative genomics of the fungal order Sordariales.</title>
        <authorList>
            <consortium name="Lawrence Berkeley National Laboratory"/>
            <person name="Hensen N."/>
            <person name="Bonometti L."/>
            <person name="Westerberg I."/>
            <person name="Brannstrom I.O."/>
            <person name="Guillou S."/>
            <person name="Cros-Aarteil S."/>
            <person name="Calhoun S."/>
            <person name="Haridas S."/>
            <person name="Kuo A."/>
            <person name="Mondo S."/>
            <person name="Pangilinan J."/>
            <person name="Riley R."/>
            <person name="Labutti K."/>
            <person name="Andreopoulos B."/>
            <person name="Lipzen A."/>
            <person name="Chen C."/>
            <person name="Yanf M."/>
            <person name="Daum C."/>
            <person name="Ng V."/>
            <person name="Clum A."/>
            <person name="Steindorff A."/>
            <person name="Ohm R."/>
            <person name="Martin F."/>
            <person name="Silar P."/>
            <person name="Natvig D."/>
            <person name="Lalanne C."/>
            <person name="Gautier V."/>
            <person name="Ament-Velasquez S.L."/>
            <person name="Kruys A."/>
            <person name="Hutchinson M.I."/>
            <person name="Powell A.J."/>
            <person name="Barry K."/>
            <person name="Miller A.N."/>
            <person name="Grigoriev I.V."/>
            <person name="Debuchy R."/>
            <person name="Gladieux P."/>
            <person name="Thoren M.H."/>
            <person name="Johannesson H."/>
        </authorList>
    </citation>
    <scope>NUCLEOTIDE SEQUENCE</scope>
    <source>
        <strain evidence="2">SMH2532-1</strain>
    </source>
</reference>
<evidence type="ECO:0000256" key="1">
    <source>
        <dbReference type="SAM" id="MobiDB-lite"/>
    </source>
</evidence>
<dbReference type="EMBL" id="JAULSV010000005">
    <property type="protein sequence ID" value="KAK0644558.1"/>
    <property type="molecule type" value="Genomic_DNA"/>
</dbReference>
<comment type="caution">
    <text evidence="2">The sequence shown here is derived from an EMBL/GenBank/DDBJ whole genome shotgun (WGS) entry which is preliminary data.</text>
</comment>
<proteinExistence type="predicted"/>
<name>A0AA40CP77_9PEZI</name>
<dbReference type="AlphaFoldDB" id="A0AA40CP77"/>
<keyword evidence="3" id="KW-1185">Reference proteome</keyword>
<sequence length="219" mass="23617">MPTKGEMRSQLCSSWCPLGVDVNSTRLKSKGGRRIQCASSVIGWSAWWLQAIGRDQPAEAGQAAVSPPVHPPMAEPTARDWPGPATRFLEWPFRTGLRLPVWGSLPACLIQSPTCLRSTAARRTARERQDAAWCLASWMPALTGQGAPKVVRRLRVAARWCADQPTRGVNSLIGSNTGMLLDAHAVAPPQTGTEAARKCARGKTSGSNSVDVEMFESVS</sequence>
<dbReference type="Proteomes" id="UP001174936">
    <property type="component" value="Unassembled WGS sequence"/>
</dbReference>
<organism evidence="2 3">
    <name type="scientific">Cercophora newfieldiana</name>
    <dbReference type="NCBI Taxonomy" id="92897"/>
    <lineage>
        <taxon>Eukaryota</taxon>
        <taxon>Fungi</taxon>
        <taxon>Dikarya</taxon>
        <taxon>Ascomycota</taxon>
        <taxon>Pezizomycotina</taxon>
        <taxon>Sordariomycetes</taxon>
        <taxon>Sordariomycetidae</taxon>
        <taxon>Sordariales</taxon>
        <taxon>Lasiosphaeriaceae</taxon>
        <taxon>Cercophora</taxon>
    </lineage>
</organism>
<gene>
    <name evidence="2" type="ORF">B0T16DRAFT_198635</name>
</gene>
<feature type="region of interest" description="Disordered" evidence="1">
    <location>
        <begin position="59"/>
        <end position="81"/>
    </location>
</feature>
<evidence type="ECO:0000313" key="2">
    <source>
        <dbReference type="EMBL" id="KAK0644558.1"/>
    </source>
</evidence>
<accession>A0AA40CP77</accession>
<protein>
    <submittedName>
        <fullName evidence="2">Uncharacterized protein</fullName>
    </submittedName>
</protein>